<gene>
    <name evidence="1" type="ORF">SAMN02910451_01911</name>
</gene>
<proteinExistence type="predicted"/>
<dbReference type="EMBL" id="FMUR01000010">
    <property type="protein sequence ID" value="SCY24564.1"/>
    <property type="molecule type" value="Genomic_DNA"/>
</dbReference>
<dbReference type="AlphaFoldDB" id="A0A1G5EC40"/>
<keyword evidence="2" id="KW-1185">Reference proteome</keyword>
<dbReference type="InterPro" id="IPR043743">
    <property type="entry name" value="DUF5688"/>
</dbReference>
<evidence type="ECO:0000313" key="2">
    <source>
        <dbReference type="Proteomes" id="UP000183047"/>
    </source>
</evidence>
<organism evidence="1 2">
    <name type="scientific">Butyrivibrio hungatei</name>
    <dbReference type="NCBI Taxonomy" id="185008"/>
    <lineage>
        <taxon>Bacteria</taxon>
        <taxon>Bacillati</taxon>
        <taxon>Bacillota</taxon>
        <taxon>Clostridia</taxon>
        <taxon>Lachnospirales</taxon>
        <taxon>Lachnospiraceae</taxon>
        <taxon>Butyrivibrio</taxon>
    </lineage>
</organism>
<dbReference type="Proteomes" id="UP000183047">
    <property type="component" value="Unassembled WGS sequence"/>
</dbReference>
<reference evidence="2" key="1">
    <citation type="submission" date="2016-10" db="EMBL/GenBank/DDBJ databases">
        <authorList>
            <person name="Varghese N."/>
            <person name="Submissions S."/>
        </authorList>
    </citation>
    <scope>NUCLEOTIDE SEQUENCE [LARGE SCALE GENOMIC DNA]</scope>
    <source>
        <strain evidence="2">XBD2006</strain>
    </source>
</reference>
<name>A0A1G5EC40_9FIRM</name>
<evidence type="ECO:0000313" key="1">
    <source>
        <dbReference type="EMBL" id="SCY24564.1"/>
    </source>
</evidence>
<dbReference type="Pfam" id="PF18941">
    <property type="entry name" value="DUF5688"/>
    <property type="match status" value="1"/>
</dbReference>
<protein>
    <submittedName>
        <fullName evidence="1">Uncharacterized protein</fullName>
    </submittedName>
</protein>
<accession>A0A1G5EC40</accession>
<sequence>MNEREINRFISWFFFCKRSNYSEALLLKRFRGGAFCVCLKRGKGKHMDFEQFKEEMAKKIKEALDSKYGMETSVDVRTVEKMNESYEAITVKPEGSIIGVNLNTNELFKEYEQGKSIDCIASTAAEFANRSLHSGPGFDIDSFNDYGKMKEKLTMEVVSSERNADLLQKVPHKDIEDMSVVYRFELTQTDEGRTSVLVTNRMIEQYGITAEQLHVDALSNAQEFKPIVIESMANIENKIL</sequence>